<dbReference type="InterPro" id="IPR052203">
    <property type="entry name" value="GHMP_Kinase-Related"/>
</dbReference>
<evidence type="ECO:0000256" key="1">
    <source>
        <dbReference type="ARBA" id="ARBA00022679"/>
    </source>
</evidence>
<dbReference type="EMBL" id="LECT01000054">
    <property type="protein sequence ID" value="KLU01483.1"/>
    <property type="molecule type" value="Genomic_DNA"/>
</dbReference>
<accession>A0A0J1B4F4</accession>
<keyword evidence="5" id="KW-1185">Reference proteome</keyword>
<gene>
    <name evidence="4" type="ORF">RISK_006639</name>
</gene>
<protein>
    <submittedName>
        <fullName evidence="4">UTP--glucose-1-phosphate uridylyltransferase-like protein</fullName>
    </submittedName>
</protein>
<sequence length="1122" mass="124757">MPELRSLNSLIETITTDQADLRDRSLESLLEDATLPELLQHIAELDRFRRQEENLYQRVRALFFLSAIYRYHLPSRLDQSVSGSIPFEGYEHLLGRRFQEAIDEFLEVQSSDGPSDALSSALAAAYHELGFQTLADQVRHSVRTVRGNQWMFRLGHVAEHPLRIRKELLPTESSPHLSPVLKETTAVRMDVSHSAWSDIFFLGMDYPEGARVINVSVDLGVRGRDEKVRPPIETYLRVIDQPVFRLVSVDLNASVEVTTVAEMFDFARDYLGLLKAAVIAAGVVPPGLEGCGSDMASLLERVVGRGKGLELVSKINDIPKGSRLAVSTNLLGSLISNLMRATGQIQSLEGVLTETDRRLIAARAILGEWIGGSGGGWQDSGGVWPGIKLICGQTAGEEDPEFGISRGRLMPDHEVLGEDRISTDARQKLQDSLVVVHGGMAQNVGPILEMVTEHYLVRGRDQWIGRQVAMSIYDEVVDALQQGDIRRLGSLTTKNFEGPLQTIIPWATNRFTDVMIQRCREQYGDQFWGFWMLGGMSGGGMGFIFDPTIKQAAQDWLSQEMVTVKRELETALPFAMDPVVYDFQINDHGTFAELLPAQSAALPQKYYALMMPKWLRKPLRELSPQTREELAGISRRCSDPNDLEANAALLLRSVLPSDSQAENEKNDAPSMSDDSLAAILKRSGFDRAQHEQIRADMRAGKFGLAANRLSRDLKITDVTPAHVTDTRDGVEDRLAKLGSQAIADGQVGVITLAAGVGSRWTQGAGVCKALHPFHRFAGKHRSFLEIHLAKNRATTAQHGGVIPHVITTSWMTDEAIRTVLDRTQNYGHDGPVHVSSGRSVGLRMVPMVRDLHFLWEETAQQVLDQQQQKMRESARSAIANWAQQTGEGSDYIDNVAAQCVHPVGHWYEVPNLFRNGTLSQLLRDQPSLRYLMLHNIDTLGANVDPALFGLHIESGATLSYEVIPRRLEDRGGGLALVAGRPRLVEGLAMPDERIEFGLKFYNSMTTWIDVDALLDSFGLDRNSLNDASAVDAAVRQMAARLPTYITLKEVKKRWGHAQEDVFPVAQFEKLWGDMTTLPDIDSQFIVTPMRRGQQLKEPSQLDGWNRDGGSAYVNSLCKWNES</sequence>
<evidence type="ECO:0000256" key="2">
    <source>
        <dbReference type="ARBA" id="ARBA00022695"/>
    </source>
</evidence>
<organism evidence="4 5">
    <name type="scientific">Rhodopirellula islandica</name>
    <dbReference type="NCBI Taxonomy" id="595434"/>
    <lineage>
        <taxon>Bacteria</taxon>
        <taxon>Pseudomonadati</taxon>
        <taxon>Planctomycetota</taxon>
        <taxon>Planctomycetia</taxon>
        <taxon>Pirellulales</taxon>
        <taxon>Pirellulaceae</taxon>
        <taxon>Rhodopirellula</taxon>
    </lineage>
</organism>
<dbReference type="RefSeq" id="WP_047817392.1">
    <property type="nucleotide sequence ID" value="NZ_LECT01000054.1"/>
</dbReference>
<evidence type="ECO:0000313" key="5">
    <source>
        <dbReference type="Proteomes" id="UP000036367"/>
    </source>
</evidence>
<dbReference type="STRING" id="595434.RISK_006639"/>
<evidence type="ECO:0000256" key="3">
    <source>
        <dbReference type="ARBA" id="ARBA00022777"/>
    </source>
</evidence>
<dbReference type="Gene3D" id="3.30.230.120">
    <property type="match status" value="1"/>
</dbReference>
<dbReference type="Pfam" id="PF01704">
    <property type="entry name" value="UDPGP"/>
    <property type="match status" value="1"/>
</dbReference>
<keyword evidence="1" id="KW-0808">Transferase</keyword>
<keyword evidence="3" id="KW-0418">Kinase</keyword>
<proteinExistence type="predicted"/>
<keyword evidence="2" id="KW-0548">Nucleotidyltransferase</keyword>
<dbReference type="OrthoDB" id="9804758at2"/>
<reference evidence="4" key="1">
    <citation type="submission" date="2015-05" db="EMBL/GenBank/DDBJ databases">
        <title>Permanent draft genome of Rhodopirellula islandicus K833.</title>
        <authorList>
            <person name="Kizina J."/>
            <person name="Richter M."/>
            <person name="Glockner F.O."/>
            <person name="Harder J."/>
        </authorList>
    </citation>
    <scope>NUCLEOTIDE SEQUENCE [LARGE SCALE GENOMIC DNA]</scope>
    <source>
        <strain evidence="4">K833</strain>
    </source>
</reference>
<evidence type="ECO:0000313" key="4">
    <source>
        <dbReference type="EMBL" id="KLU01483.1"/>
    </source>
</evidence>
<dbReference type="InterPro" id="IPR029044">
    <property type="entry name" value="Nucleotide-diphossugar_trans"/>
</dbReference>
<dbReference type="PANTHER" id="PTHR32463">
    <property type="entry name" value="L-FUCOSE KINASE"/>
    <property type="match status" value="1"/>
</dbReference>
<dbReference type="GO" id="GO:0042352">
    <property type="term" value="P:GDP-L-fucose salvage"/>
    <property type="evidence" value="ECO:0007669"/>
    <property type="project" value="TreeGrafter"/>
</dbReference>
<dbReference type="FunFam" id="3.30.230.10:FF:000183">
    <property type="entry name" value="UTP--glucose-1-phosphate uridylyltransferase-like protein"/>
    <property type="match status" value="1"/>
</dbReference>
<dbReference type="PANTHER" id="PTHR32463:SF0">
    <property type="entry name" value="L-FUCOSE KINASE"/>
    <property type="match status" value="1"/>
</dbReference>
<dbReference type="AlphaFoldDB" id="A0A0J1B4F4"/>
<dbReference type="Gene3D" id="3.90.550.10">
    <property type="entry name" value="Spore Coat Polysaccharide Biosynthesis Protein SpsA, Chain A"/>
    <property type="match status" value="1"/>
</dbReference>
<dbReference type="SUPFAM" id="SSF53448">
    <property type="entry name" value="Nucleotide-diphospho-sugar transferases"/>
    <property type="match status" value="1"/>
</dbReference>
<name>A0A0J1B4F4_RHOIS</name>
<dbReference type="PATRIC" id="fig|595434.4.peg.6317"/>
<comment type="caution">
    <text evidence="4">The sequence shown here is derived from an EMBL/GenBank/DDBJ whole genome shotgun (WGS) entry which is preliminary data.</text>
</comment>
<dbReference type="Proteomes" id="UP000036367">
    <property type="component" value="Unassembled WGS sequence"/>
</dbReference>
<dbReference type="GO" id="GO:0070569">
    <property type="term" value="F:uridylyltransferase activity"/>
    <property type="evidence" value="ECO:0007669"/>
    <property type="project" value="InterPro"/>
</dbReference>
<dbReference type="GO" id="GO:0050201">
    <property type="term" value="F:fucokinase activity"/>
    <property type="evidence" value="ECO:0007669"/>
    <property type="project" value="TreeGrafter"/>
</dbReference>
<dbReference type="InterPro" id="IPR002618">
    <property type="entry name" value="UDPGP_fam"/>
</dbReference>